<name>A0A0B3SK03_9RHOB</name>
<comment type="function">
    <text evidence="9">Part of the tripartite ATP-independent periplasmic (TRAP) transport system.</text>
</comment>
<keyword evidence="7 9" id="KW-0472">Membrane</keyword>
<proteinExistence type="inferred from homology"/>
<evidence type="ECO:0000256" key="9">
    <source>
        <dbReference type="RuleBase" id="RU369079"/>
    </source>
</evidence>
<sequence>MNALTQAASRIARVLALLGAIAVVVMMLHICLDVVLRNLFRYSFSSTNAMVARYYMVPLAFLPLAYIELRDEMVSVELIDSFLPPWLRQLSDALVAAIACGIYGTLAWATWGSMVSNWKRGTMIELGDVEFLTYPSYIFPTLGFALATGACLVKAADRARQIGRSA</sequence>
<feature type="domain" description="Tripartite ATP-independent periplasmic transporters DctQ component" evidence="10">
    <location>
        <begin position="26"/>
        <end position="160"/>
    </location>
</feature>
<feature type="transmembrane region" description="Helical" evidence="9">
    <location>
        <begin position="12"/>
        <end position="32"/>
    </location>
</feature>
<evidence type="ECO:0000256" key="4">
    <source>
        <dbReference type="ARBA" id="ARBA00022519"/>
    </source>
</evidence>
<evidence type="ECO:0000313" key="11">
    <source>
        <dbReference type="EMBL" id="KHQ50884.1"/>
    </source>
</evidence>
<organism evidence="11 12">
    <name type="scientific">Mameliella alba</name>
    <dbReference type="NCBI Taxonomy" id="561184"/>
    <lineage>
        <taxon>Bacteria</taxon>
        <taxon>Pseudomonadati</taxon>
        <taxon>Pseudomonadota</taxon>
        <taxon>Alphaproteobacteria</taxon>
        <taxon>Rhodobacterales</taxon>
        <taxon>Roseobacteraceae</taxon>
        <taxon>Mameliella</taxon>
    </lineage>
</organism>
<gene>
    <name evidence="11" type="ORF">OA50_04596</name>
</gene>
<keyword evidence="3" id="KW-1003">Cell membrane</keyword>
<dbReference type="OrthoDB" id="4250245at2"/>
<evidence type="ECO:0000256" key="6">
    <source>
        <dbReference type="ARBA" id="ARBA00022989"/>
    </source>
</evidence>
<dbReference type="PANTHER" id="PTHR35011">
    <property type="entry name" value="2,3-DIKETO-L-GULONATE TRAP TRANSPORTER SMALL PERMEASE PROTEIN YIAM"/>
    <property type="match status" value="1"/>
</dbReference>
<evidence type="ECO:0000256" key="5">
    <source>
        <dbReference type="ARBA" id="ARBA00022692"/>
    </source>
</evidence>
<evidence type="ECO:0000256" key="3">
    <source>
        <dbReference type="ARBA" id="ARBA00022475"/>
    </source>
</evidence>
<dbReference type="InterPro" id="IPR055348">
    <property type="entry name" value="DctQ"/>
</dbReference>
<evidence type="ECO:0000256" key="7">
    <source>
        <dbReference type="ARBA" id="ARBA00023136"/>
    </source>
</evidence>
<dbReference type="AlphaFoldDB" id="A0A0B3SK03"/>
<evidence type="ECO:0000256" key="8">
    <source>
        <dbReference type="ARBA" id="ARBA00038436"/>
    </source>
</evidence>
<comment type="similarity">
    <text evidence="8 9">Belongs to the TRAP transporter small permease family.</text>
</comment>
<dbReference type="GO" id="GO:0015740">
    <property type="term" value="P:C4-dicarboxylate transport"/>
    <property type="evidence" value="ECO:0007669"/>
    <property type="project" value="TreeGrafter"/>
</dbReference>
<reference evidence="11 12" key="1">
    <citation type="submission" date="2014-10" db="EMBL/GenBank/DDBJ databases">
        <title>Genome sequence of Ponticoccus sp. strain UMTAT08 isolated from clonal culture of toxic dinoflagellate Alexandrium tamiyavanichii.</title>
        <authorList>
            <person name="Gan H.Y."/>
            <person name="Muhd D.-D."/>
            <person name="Mohd Noor M.E."/>
            <person name="Yeong Y.S."/>
            <person name="Usup G."/>
        </authorList>
    </citation>
    <scope>NUCLEOTIDE SEQUENCE [LARGE SCALE GENOMIC DNA]</scope>
    <source>
        <strain evidence="11 12">UMTAT08</strain>
    </source>
</reference>
<dbReference type="EMBL" id="JSUQ01000021">
    <property type="protein sequence ID" value="KHQ50884.1"/>
    <property type="molecule type" value="Genomic_DNA"/>
</dbReference>
<keyword evidence="6 9" id="KW-1133">Transmembrane helix</keyword>
<feature type="transmembrane region" description="Helical" evidence="9">
    <location>
        <begin position="52"/>
        <end position="69"/>
    </location>
</feature>
<comment type="caution">
    <text evidence="11">The sequence shown here is derived from an EMBL/GenBank/DDBJ whole genome shotgun (WGS) entry which is preliminary data.</text>
</comment>
<keyword evidence="2 9" id="KW-0813">Transport</keyword>
<evidence type="ECO:0000256" key="2">
    <source>
        <dbReference type="ARBA" id="ARBA00022448"/>
    </source>
</evidence>
<dbReference type="STRING" id="561184.SAMN05216376_10443"/>
<accession>A0A0B3SK03</accession>
<keyword evidence="5 9" id="KW-0812">Transmembrane</keyword>
<feature type="transmembrane region" description="Helical" evidence="9">
    <location>
        <begin position="90"/>
        <end position="111"/>
    </location>
</feature>
<comment type="subcellular location">
    <subcellularLocation>
        <location evidence="1 9">Cell inner membrane</location>
        <topology evidence="1 9">Multi-pass membrane protein</topology>
    </subcellularLocation>
</comment>
<dbReference type="Pfam" id="PF04290">
    <property type="entry name" value="DctQ"/>
    <property type="match status" value="1"/>
</dbReference>
<evidence type="ECO:0000313" key="12">
    <source>
        <dbReference type="Proteomes" id="UP000030960"/>
    </source>
</evidence>
<keyword evidence="12" id="KW-1185">Reference proteome</keyword>
<dbReference type="InterPro" id="IPR007387">
    <property type="entry name" value="TRAP_DctQ"/>
</dbReference>
<dbReference type="PANTHER" id="PTHR35011:SF10">
    <property type="entry name" value="TRAP TRANSPORTER SMALL PERMEASE PROTEIN"/>
    <property type="match status" value="1"/>
</dbReference>
<dbReference type="RefSeq" id="WP_052244780.1">
    <property type="nucleotide sequence ID" value="NZ_JSUQ01000021.1"/>
</dbReference>
<evidence type="ECO:0000256" key="1">
    <source>
        <dbReference type="ARBA" id="ARBA00004429"/>
    </source>
</evidence>
<protein>
    <recommendedName>
        <fullName evidence="9">TRAP transporter small permease protein</fullName>
    </recommendedName>
</protein>
<feature type="transmembrane region" description="Helical" evidence="9">
    <location>
        <begin position="131"/>
        <end position="153"/>
    </location>
</feature>
<dbReference type="Proteomes" id="UP000030960">
    <property type="component" value="Unassembled WGS sequence"/>
</dbReference>
<dbReference type="GO" id="GO:0022857">
    <property type="term" value="F:transmembrane transporter activity"/>
    <property type="evidence" value="ECO:0007669"/>
    <property type="project" value="UniProtKB-UniRule"/>
</dbReference>
<evidence type="ECO:0000259" key="10">
    <source>
        <dbReference type="Pfam" id="PF04290"/>
    </source>
</evidence>
<keyword evidence="4 9" id="KW-0997">Cell inner membrane</keyword>
<comment type="subunit">
    <text evidence="9">The complex comprises the extracytoplasmic solute receptor protein and the two transmembrane proteins.</text>
</comment>
<dbReference type="GO" id="GO:0005886">
    <property type="term" value="C:plasma membrane"/>
    <property type="evidence" value="ECO:0007669"/>
    <property type="project" value="UniProtKB-SubCell"/>
</dbReference>